<gene>
    <name evidence="7" type="ORF">FC093_15030</name>
</gene>
<feature type="transmembrane region" description="Helical" evidence="5">
    <location>
        <begin position="7"/>
        <end position="24"/>
    </location>
</feature>
<evidence type="ECO:0000256" key="2">
    <source>
        <dbReference type="ARBA" id="ARBA00022692"/>
    </source>
</evidence>
<dbReference type="EMBL" id="SZQL01000012">
    <property type="protein sequence ID" value="TKK67273.1"/>
    <property type="molecule type" value="Genomic_DNA"/>
</dbReference>
<evidence type="ECO:0000313" key="7">
    <source>
        <dbReference type="EMBL" id="TKK67273.1"/>
    </source>
</evidence>
<dbReference type="GO" id="GO:0016020">
    <property type="term" value="C:membrane"/>
    <property type="evidence" value="ECO:0007669"/>
    <property type="project" value="UniProtKB-SubCell"/>
</dbReference>
<comment type="subcellular location">
    <subcellularLocation>
        <location evidence="1">Membrane</location>
        <topology evidence="1">Multi-pass membrane protein</topology>
    </subcellularLocation>
</comment>
<dbReference type="AlphaFoldDB" id="A0A4V5UU07"/>
<feature type="transmembrane region" description="Helical" evidence="5">
    <location>
        <begin position="147"/>
        <end position="171"/>
    </location>
</feature>
<name>A0A4V5UU07_9BACT</name>
<dbReference type="Pfam" id="PF07291">
    <property type="entry name" value="MauE"/>
    <property type="match status" value="1"/>
</dbReference>
<keyword evidence="2 5" id="KW-0812">Transmembrane</keyword>
<keyword evidence="3 5" id="KW-1133">Transmembrane helix</keyword>
<reference evidence="7 8" key="1">
    <citation type="submission" date="2019-05" db="EMBL/GenBank/DDBJ databases">
        <title>Panacibacter sp. strain 17mud1-8 Genome sequencing and assembly.</title>
        <authorList>
            <person name="Chhetri G."/>
        </authorList>
    </citation>
    <scope>NUCLEOTIDE SEQUENCE [LARGE SCALE GENOMIC DNA]</scope>
    <source>
        <strain evidence="7 8">17mud1-8</strain>
    </source>
</reference>
<keyword evidence="8" id="KW-1185">Reference proteome</keyword>
<organism evidence="7 8">
    <name type="scientific">Ilyomonas limi</name>
    <dbReference type="NCBI Taxonomy" id="2575867"/>
    <lineage>
        <taxon>Bacteria</taxon>
        <taxon>Pseudomonadati</taxon>
        <taxon>Bacteroidota</taxon>
        <taxon>Chitinophagia</taxon>
        <taxon>Chitinophagales</taxon>
        <taxon>Chitinophagaceae</taxon>
        <taxon>Ilyomonas</taxon>
    </lineage>
</organism>
<evidence type="ECO:0000256" key="5">
    <source>
        <dbReference type="SAM" id="Phobius"/>
    </source>
</evidence>
<dbReference type="Proteomes" id="UP000305848">
    <property type="component" value="Unassembled WGS sequence"/>
</dbReference>
<accession>A0A4V5UU07</accession>
<dbReference type="InterPro" id="IPR009908">
    <property type="entry name" value="Methylamine_util_MauE"/>
</dbReference>
<dbReference type="GO" id="GO:0030416">
    <property type="term" value="P:methylamine metabolic process"/>
    <property type="evidence" value="ECO:0007669"/>
    <property type="project" value="InterPro"/>
</dbReference>
<dbReference type="OrthoDB" id="648842at2"/>
<comment type="caution">
    <text evidence="7">The sequence shown here is derived from an EMBL/GenBank/DDBJ whole genome shotgun (WGS) entry which is preliminary data.</text>
</comment>
<evidence type="ECO:0000256" key="1">
    <source>
        <dbReference type="ARBA" id="ARBA00004141"/>
    </source>
</evidence>
<sequence length="367" mass="41768">MNTVLLIIRWVVGILFIFSGLIKANDPLGLSYKMQEFFDAWHTTFLNDYALPLSLAMNVFEVLAGVAIIIGWRVKLFSWLLLLLIIFFTFLTGYATYSGKFRSCGCFGDCVPLTPLQSFIKDIILLVLIIIIFIYRNRIPQVSGRMTFPVFILLFTVVGVSLFETYVLTYLPVLDCLPYRVGNNLIEQMQPPKGSVPDSTQLEFVYKKEGKEVRFDQDHFPADFNDSVYQYVDRYEKLIRKGNDTPPISDFSLKTANGKDTLAAVLQLPHYVLLFVQNFGNWNEQGDNYQAVVAICKQKNMPLFVITSLPELAKELLPQANILQCDATVIKTAARVNGTYFVMEGPVVKQKVSYANSDKLIRRLEEL</sequence>
<feature type="domain" description="Methylamine utilisation protein MauE" evidence="6">
    <location>
        <begin position="1"/>
        <end position="133"/>
    </location>
</feature>
<evidence type="ECO:0000259" key="6">
    <source>
        <dbReference type="Pfam" id="PF07291"/>
    </source>
</evidence>
<evidence type="ECO:0000256" key="3">
    <source>
        <dbReference type="ARBA" id="ARBA00022989"/>
    </source>
</evidence>
<proteinExistence type="predicted"/>
<feature type="transmembrane region" description="Helical" evidence="5">
    <location>
        <begin position="116"/>
        <end position="135"/>
    </location>
</feature>
<keyword evidence="4 5" id="KW-0472">Membrane</keyword>
<feature type="transmembrane region" description="Helical" evidence="5">
    <location>
        <begin position="77"/>
        <end position="96"/>
    </location>
</feature>
<protein>
    <submittedName>
        <fullName evidence="7">DoxX family protein</fullName>
    </submittedName>
</protein>
<dbReference type="NCBIfam" id="NF045576">
    <property type="entry name" value="BT_3928_fam"/>
    <property type="match status" value="1"/>
</dbReference>
<evidence type="ECO:0000256" key="4">
    <source>
        <dbReference type="ARBA" id="ARBA00023136"/>
    </source>
</evidence>
<evidence type="ECO:0000313" key="8">
    <source>
        <dbReference type="Proteomes" id="UP000305848"/>
    </source>
</evidence>
<feature type="transmembrane region" description="Helical" evidence="5">
    <location>
        <begin position="49"/>
        <end position="70"/>
    </location>
</feature>